<proteinExistence type="predicted"/>
<dbReference type="EMBL" id="QKKF02010263">
    <property type="protein sequence ID" value="RZF44887.1"/>
    <property type="molecule type" value="Genomic_DNA"/>
</dbReference>
<dbReference type="InParanoid" id="A0A482XGP5"/>
<feature type="region of interest" description="Disordered" evidence="1">
    <location>
        <begin position="1"/>
        <end position="75"/>
    </location>
</feature>
<keyword evidence="3" id="KW-1185">Reference proteome</keyword>
<dbReference type="AlphaFoldDB" id="A0A482XGP5"/>
<organism evidence="2 3">
    <name type="scientific">Laodelphax striatellus</name>
    <name type="common">Small brown planthopper</name>
    <name type="synonym">Delphax striatella</name>
    <dbReference type="NCBI Taxonomy" id="195883"/>
    <lineage>
        <taxon>Eukaryota</taxon>
        <taxon>Metazoa</taxon>
        <taxon>Ecdysozoa</taxon>
        <taxon>Arthropoda</taxon>
        <taxon>Hexapoda</taxon>
        <taxon>Insecta</taxon>
        <taxon>Pterygota</taxon>
        <taxon>Neoptera</taxon>
        <taxon>Paraneoptera</taxon>
        <taxon>Hemiptera</taxon>
        <taxon>Auchenorrhyncha</taxon>
        <taxon>Fulgoroidea</taxon>
        <taxon>Delphacidae</taxon>
        <taxon>Criomorphinae</taxon>
        <taxon>Laodelphax</taxon>
    </lineage>
</organism>
<comment type="caution">
    <text evidence="2">The sequence shown here is derived from an EMBL/GenBank/DDBJ whole genome shotgun (WGS) entry which is preliminary data.</text>
</comment>
<sequence>MDKNGAEKKEKSCGEREELEEGSEIMDKNRAEKKEKSCREREKLEEGEGNRGGTPAVAHPPGTHTATGAPSKAPPQFKLICRNTSHIPAAILALPNAVLVTFAASLPPE</sequence>
<evidence type="ECO:0000256" key="1">
    <source>
        <dbReference type="SAM" id="MobiDB-lite"/>
    </source>
</evidence>
<accession>A0A482XGP5</accession>
<dbReference type="Proteomes" id="UP000291343">
    <property type="component" value="Unassembled WGS sequence"/>
</dbReference>
<evidence type="ECO:0000313" key="3">
    <source>
        <dbReference type="Proteomes" id="UP000291343"/>
    </source>
</evidence>
<gene>
    <name evidence="2" type="ORF">LSTR_LSTR004512</name>
</gene>
<name>A0A482XGP5_LAOST</name>
<dbReference type="SMR" id="A0A482XGP5"/>
<evidence type="ECO:0000313" key="2">
    <source>
        <dbReference type="EMBL" id="RZF44887.1"/>
    </source>
</evidence>
<feature type="compositionally biased region" description="Basic and acidic residues" evidence="1">
    <location>
        <begin position="1"/>
        <end position="16"/>
    </location>
</feature>
<protein>
    <submittedName>
        <fullName evidence="2">Uncharacterized protein</fullName>
    </submittedName>
</protein>
<reference evidence="2 3" key="1">
    <citation type="journal article" date="2017" name="Gigascience">
        <title>Genome sequence of the small brown planthopper, Laodelphax striatellus.</title>
        <authorList>
            <person name="Zhu J."/>
            <person name="Jiang F."/>
            <person name="Wang X."/>
            <person name="Yang P."/>
            <person name="Bao Y."/>
            <person name="Zhao W."/>
            <person name="Wang W."/>
            <person name="Lu H."/>
            <person name="Wang Q."/>
            <person name="Cui N."/>
            <person name="Li J."/>
            <person name="Chen X."/>
            <person name="Luo L."/>
            <person name="Yu J."/>
            <person name="Kang L."/>
            <person name="Cui F."/>
        </authorList>
    </citation>
    <scope>NUCLEOTIDE SEQUENCE [LARGE SCALE GENOMIC DNA]</scope>
    <source>
        <strain evidence="2">Lst14</strain>
    </source>
</reference>
<feature type="compositionally biased region" description="Basic and acidic residues" evidence="1">
    <location>
        <begin position="25"/>
        <end position="49"/>
    </location>
</feature>